<gene>
    <name evidence="1" type="ORF">BofuT4_P092420.1</name>
</gene>
<proteinExistence type="predicted"/>
<sequence>MLNNNSTMVMKKISGGLDIAPETPSRSLTLLMLTWYHIDISHSVGLIDKDFIGPL</sequence>
<dbReference type="HOGENOM" id="CLU_3032105_0_0_1"/>
<accession>G2YDX2</accession>
<dbReference type="AlphaFoldDB" id="G2YDX2"/>
<dbReference type="Proteomes" id="UP000008177">
    <property type="component" value="Unplaced contigs"/>
</dbReference>
<organism evidence="1 2">
    <name type="scientific">Botryotinia fuckeliana (strain T4)</name>
    <name type="common">Noble rot fungus</name>
    <name type="synonym">Botrytis cinerea</name>
    <dbReference type="NCBI Taxonomy" id="999810"/>
    <lineage>
        <taxon>Eukaryota</taxon>
        <taxon>Fungi</taxon>
        <taxon>Dikarya</taxon>
        <taxon>Ascomycota</taxon>
        <taxon>Pezizomycotina</taxon>
        <taxon>Leotiomycetes</taxon>
        <taxon>Helotiales</taxon>
        <taxon>Sclerotiniaceae</taxon>
        <taxon>Botrytis</taxon>
    </lineage>
</organism>
<name>G2YDX2_BOTF4</name>
<dbReference type="EMBL" id="FQ790322">
    <property type="protein sequence ID" value="CCD49970.1"/>
    <property type="molecule type" value="Genomic_DNA"/>
</dbReference>
<evidence type="ECO:0000313" key="1">
    <source>
        <dbReference type="EMBL" id="CCD49970.1"/>
    </source>
</evidence>
<evidence type="ECO:0000313" key="2">
    <source>
        <dbReference type="Proteomes" id="UP000008177"/>
    </source>
</evidence>
<protein>
    <submittedName>
        <fullName evidence="1">Uncharacterized protein</fullName>
    </submittedName>
</protein>
<dbReference type="InParanoid" id="G2YDX2"/>
<reference evidence="2" key="1">
    <citation type="journal article" date="2011" name="PLoS Genet.">
        <title>Genomic analysis of the necrotrophic fungal pathogens Sclerotinia sclerotiorum and Botrytis cinerea.</title>
        <authorList>
            <person name="Amselem J."/>
            <person name="Cuomo C.A."/>
            <person name="van Kan J.A."/>
            <person name="Viaud M."/>
            <person name="Benito E.P."/>
            <person name="Couloux A."/>
            <person name="Coutinho P.M."/>
            <person name="de Vries R.P."/>
            <person name="Dyer P.S."/>
            <person name="Fillinger S."/>
            <person name="Fournier E."/>
            <person name="Gout L."/>
            <person name="Hahn M."/>
            <person name="Kohn L."/>
            <person name="Lapalu N."/>
            <person name="Plummer K.M."/>
            <person name="Pradier J.M."/>
            <person name="Quevillon E."/>
            <person name="Sharon A."/>
            <person name="Simon A."/>
            <person name="ten Have A."/>
            <person name="Tudzynski B."/>
            <person name="Tudzynski P."/>
            <person name="Wincker P."/>
            <person name="Andrew M."/>
            <person name="Anthouard V."/>
            <person name="Beever R.E."/>
            <person name="Beffa R."/>
            <person name="Benoit I."/>
            <person name="Bouzid O."/>
            <person name="Brault B."/>
            <person name="Chen Z."/>
            <person name="Choquer M."/>
            <person name="Collemare J."/>
            <person name="Cotton P."/>
            <person name="Danchin E.G."/>
            <person name="Da Silva C."/>
            <person name="Gautier A."/>
            <person name="Giraud C."/>
            <person name="Giraud T."/>
            <person name="Gonzalez C."/>
            <person name="Grossetete S."/>
            <person name="Guldener U."/>
            <person name="Henrissat B."/>
            <person name="Howlett B.J."/>
            <person name="Kodira C."/>
            <person name="Kretschmer M."/>
            <person name="Lappartient A."/>
            <person name="Leroch M."/>
            <person name="Levis C."/>
            <person name="Mauceli E."/>
            <person name="Neuveglise C."/>
            <person name="Oeser B."/>
            <person name="Pearson M."/>
            <person name="Poulain J."/>
            <person name="Poussereau N."/>
            <person name="Quesneville H."/>
            <person name="Rascle C."/>
            <person name="Schumacher J."/>
            <person name="Segurens B."/>
            <person name="Sexton A."/>
            <person name="Silva E."/>
            <person name="Sirven C."/>
            <person name="Soanes D.M."/>
            <person name="Talbot N.J."/>
            <person name="Templeton M."/>
            <person name="Yandava C."/>
            <person name="Yarden O."/>
            <person name="Zeng Q."/>
            <person name="Rollins J.A."/>
            <person name="Lebrun M.H."/>
            <person name="Dickman M."/>
        </authorList>
    </citation>
    <scope>NUCLEOTIDE SEQUENCE [LARGE SCALE GENOMIC DNA]</scope>
    <source>
        <strain evidence="2">T4</strain>
    </source>
</reference>